<feature type="domain" description="Glutamine amidotransferase type-2" evidence="8">
    <location>
        <begin position="2"/>
        <end position="218"/>
    </location>
</feature>
<dbReference type="CDD" id="cd01991">
    <property type="entry name" value="Asn_synthase_B_C"/>
    <property type="match status" value="1"/>
</dbReference>
<evidence type="ECO:0000313" key="9">
    <source>
        <dbReference type="EMBL" id="MCL6682700.1"/>
    </source>
</evidence>
<gene>
    <name evidence="9" type="primary">asnB</name>
    <name evidence="9" type="ORF">LZ536_02135</name>
</gene>
<dbReference type="InterPro" id="IPR006426">
    <property type="entry name" value="Asn_synth_AEB"/>
</dbReference>
<comment type="pathway">
    <text evidence="1">Amino-acid biosynthesis; L-asparagine biosynthesis; L-asparagine from L-aspartate (L-Gln route): step 1/1.</text>
</comment>
<dbReference type="SUPFAM" id="SSF56235">
    <property type="entry name" value="N-terminal nucleophile aminohydrolases (Ntn hydrolases)"/>
    <property type="match status" value="1"/>
</dbReference>
<protein>
    <recommendedName>
        <fullName evidence="3">asparagine synthase (glutamine-hydrolyzing)</fullName>
        <ecNumber evidence="3">6.3.5.4</ecNumber>
    </recommendedName>
</protein>
<keyword evidence="10" id="KW-1185">Reference proteome</keyword>
<dbReference type="EMBL" id="JAMGBD010000001">
    <property type="protein sequence ID" value="MCL6682700.1"/>
    <property type="molecule type" value="Genomic_DNA"/>
</dbReference>
<comment type="caution">
    <text evidence="9">The sequence shown here is derived from an EMBL/GenBank/DDBJ whole genome shotgun (WGS) entry which is preliminary data.</text>
</comment>
<dbReference type="InterPro" id="IPR051786">
    <property type="entry name" value="ASN_synthetase/amidase"/>
</dbReference>
<keyword evidence="9" id="KW-0436">Ligase</keyword>
<organism evidence="9 10">
    <name type="scientific">Sphingomonas alba</name>
    <dbReference type="NCBI Taxonomy" id="2908208"/>
    <lineage>
        <taxon>Bacteria</taxon>
        <taxon>Pseudomonadati</taxon>
        <taxon>Pseudomonadota</taxon>
        <taxon>Alphaproteobacteria</taxon>
        <taxon>Sphingomonadales</taxon>
        <taxon>Sphingomonadaceae</taxon>
        <taxon>Sphingomonas</taxon>
    </lineage>
</organism>
<dbReference type="GO" id="GO:0004066">
    <property type="term" value="F:asparagine synthase (glutamine-hydrolyzing) activity"/>
    <property type="evidence" value="ECO:0007669"/>
    <property type="project" value="UniProtKB-EC"/>
</dbReference>
<accession>A0ABT0RJC6</accession>
<dbReference type="InterPro" id="IPR033738">
    <property type="entry name" value="AsnB_N"/>
</dbReference>
<evidence type="ECO:0000256" key="4">
    <source>
        <dbReference type="ARBA" id="ARBA00022741"/>
    </source>
</evidence>
<comment type="catalytic activity">
    <reaction evidence="7">
        <text>L-aspartate + L-glutamine + ATP + H2O = L-asparagine + L-glutamate + AMP + diphosphate + H(+)</text>
        <dbReference type="Rhea" id="RHEA:12228"/>
        <dbReference type="ChEBI" id="CHEBI:15377"/>
        <dbReference type="ChEBI" id="CHEBI:15378"/>
        <dbReference type="ChEBI" id="CHEBI:29985"/>
        <dbReference type="ChEBI" id="CHEBI:29991"/>
        <dbReference type="ChEBI" id="CHEBI:30616"/>
        <dbReference type="ChEBI" id="CHEBI:33019"/>
        <dbReference type="ChEBI" id="CHEBI:58048"/>
        <dbReference type="ChEBI" id="CHEBI:58359"/>
        <dbReference type="ChEBI" id="CHEBI:456215"/>
        <dbReference type="EC" id="6.3.5.4"/>
    </reaction>
</comment>
<keyword evidence="4" id="KW-0547">Nucleotide-binding</keyword>
<dbReference type="PANTHER" id="PTHR43284:SF1">
    <property type="entry name" value="ASPARAGINE SYNTHETASE"/>
    <property type="match status" value="1"/>
</dbReference>
<dbReference type="InterPro" id="IPR014729">
    <property type="entry name" value="Rossmann-like_a/b/a_fold"/>
</dbReference>
<evidence type="ECO:0000256" key="1">
    <source>
        <dbReference type="ARBA" id="ARBA00005187"/>
    </source>
</evidence>
<reference evidence="9" key="1">
    <citation type="submission" date="2022-05" db="EMBL/GenBank/DDBJ databases">
        <authorList>
            <person name="Jo J.-H."/>
            <person name="Im W.-T."/>
        </authorList>
    </citation>
    <scope>NUCLEOTIDE SEQUENCE</scope>
    <source>
        <strain evidence="9">SE158</strain>
    </source>
</reference>
<dbReference type="PANTHER" id="PTHR43284">
    <property type="entry name" value="ASPARAGINE SYNTHETASE (GLUTAMINE-HYDROLYZING)"/>
    <property type="match status" value="1"/>
</dbReference>
<evidence type="ECO:0000256" key="6">
    <source>
        <dbReference type="ARBA" id="ARBA00022962"/>
    </source>
</evidence>
<dbReference type="InterPro" id="IPR029055">
    <property type="entry name" value="Ntn_hydrolases_N"/>
</dbReference>
<sequence length="653" mass="71829">MCGIAGIVSRRRIDSGLLQRMAGAIAHRGPDDEGLWVDAEANVGLAHRRLSIVDLSPQGHQPMLSADGRFVLDYNGEIYNHAALRKTLEAKGQAPEGGWRGHSDTETLLQAIACWGLKAAVEQSVGMFAFALWDRKERVLSLVRDRFGEKPLYYGWAGNDFLFGSELKALRLHPDFNGEIDREALGTYAARTYVPAPKSIYRRIFKLEPASILSVPLEAALQPSTEPLKSEPYWSYRDVVRGGMANPISDEDEALEVLDAALDQAIAGQSMADVPVGAFLSGGIDSSTVCALYQRHSKRKIRTFTIAFEDAAFNEADYASEVARHLGTEHSEHLVTVREARDVIPLLPAIYDEPFADSSQIPTYLVSRFAREEVTVALTGDGGDELFAGYNRHFQAPRLWQRLKMVPKPLRAAAGASLGLLPQSLWQGAAGLLPARHRHLGGKANKALRLAGSAASFDDVYAAFLDEWSGEASPVSGWEGGQGALDLDLGGGAPDPLRIMYCDAVSYLPDDILCKVDRASMAVSLETRVPFLDHRVAEIAARIPLGLKIRGGEGKHILRQLLYRHVPRHHFERPKAGFAVPVGDWIKGPLRPWAEELLSPQRLAGEGFFNAEAVRRRWDDHLTGRRNSTNAIWAVLMFQAWLDSQSKPVQLAA</sequence>
<dbReference type="PIRSF" id="PIRSF001589">
    <property type="entry name" value="Asn_synthetase_glu-h"/>
    <property type="match status" value="1"/>
</dbReference>
<evidence type="ECO:0000256" key="5">
    <source>
        <dbReference type="ARBA" id="ARBA00022840"/>
    </source>
</evidence>
<dbReference type="Gene3D" id="3.40.50.620">
    <property type="entry name" value="HUPs"/>
    <property type="match status" value="1"/>
</dbReference>
<evidence type="ECO:0000313" key="10">
    <source>
        <dbReference type="Proteomes" id="UP001165363"/>
    </source>
</evidence>
<dbReference type="EC" id="6.3.5.4" evidence="3"/>
<dbReference type="SUPFAM" id="SSF52402">
    <property type="entry name" value="Adenine nucleotide alpha hydrolases-like"/>
    <property type="match status" value="1"/>
</dbReference>
<dbReference type="PROSITE" id="PS51278">
    <property type="entry name" value="GATASE_TYPE_2"/>
    <property type="match status" value="1"/>
</dbReference>
<dbReference type="InterPro" id="IPR001962">
    <property type="entry name" value="Asn_synthase"/>
</dbReference>
<dbReference type="InterPro" id="IPR017932">
    <property type="entry name" value="GATase_2_dom"/>
</dbReference>
<dbReference type="CDD" id="cd00712">
    <property type="entry name" value="AsnB"/>
    <property type="match status" value="1"/>
</dbReference>
<proteinExistence type="inferred from homology"/>
<evidence type="ECO:0000256" key="2">
    <source>
        <dbReference type="ARBA" id="ARBA00005752"/>
    </source>
</evidence>
<keyword evidence="6" id="KW-0315">Glutamine amidotransferase</keyword>
<keyword evidence="5" id="KW-0067">ATP-binding</keyword>
<dbReference type="Proteomes" id="UP001165363">
    <property type="component" value="Unassembled WGS sequence"/>
</dbReference>
<name>A0ABT0RJC6_9SPHN</name>
<evidence type="ECO:0000259" key="8">
    <source>
        <dbReference type="PROSITE" id="PS51278"/>
    </source>
</evidence>
<evidence type="ECO:0000256" key="7">
    <source>
        <dbReference type="ARBA" id="ARBA00048741"/>
    </source>
</evidence>
<dbReference type="Pfam" id="PF00733">
    <property type="entry name" value="Asn_synthase"/>
    <property type="match status" value="1"/>
</dbReference>
<dbReference type="Pfam" id="PF13522">
    <property type="entry name" value="GATase_6"/>
    <property type="match status" value="1"/>
</dbReference>
<comment type="similarity">
    <text evidence="2">Belongs to the asparagine synthetase family.</text>
</comment>
<dbReference type="NCBIfam" id="TIGR01536">
    <property type="entry name" value="asn_synth_AEB"/>
    <property type="match status" value="1"/>
</dbReference>
<dbReference type="Gene3D" id="3.60.20.10">
    <property type="entry name" value="Glutamine Phosphoribosylpyrophosphate, subunit 1, domain 1"/>
    <property type="match status" value="1"/>
</dbReference>
<evidence type="ECO:0000256" key="3">
    <source>
        <dbReference type="ARBA" id="ARBA00012737"/>
    </source>
</evidence>
<dbReference type="RefSeq" id="WP_249846653.1">
    <property type="nucleotide sequence ID" value="NZ_JAMGBD010000001.1"/>
</dbReference>